<dbReference type="InterPro" id="IPR001915">
    <property type="entry name" value="Peptidase_M48"/>
</dbReference>
<evidence type="ECO:0000256" key="11">
    <source>
        <dbReference type="ARBA" id="ARBA00023136"/>
    </source>
</evidence>
<feature type="domain" description="Peptidase M48" evidence="13">
    <location>
        <begin position="265"/>
        <end position="449"/>
    </location>
</feature>
<keyword evidence="3" id="KW-1003">Cell membrane</keyword>
<feature type="transmembrane region" description="Helical" evidence="12">
    <location>
        <begin position="114"/>
        <end position="135"/>
    </location>
</feature>
<dbReference type="EMBL" id="PQSP01000007">
    <property type="protein sequence ID" value="RUS66011.1"/>
    <property type="molecule type" value="Genomic_DNA"/>
</dbReference>
<keyword evidence="5 12" id="KW-0812">Transmembrane</keyword>
<evidence type="ECO:0000256" key="3">
    <source>
        <dbReference type="ARBA" id="ARBA00022475"/>
    </source>
</evidence>
<feature type="transmembrane region" description="Helical" evidence="12">
    <location>
        <begin position="147"/>
        <end position="173"/>
    </location>
</feature>
<feature type="transmembrane region" description="Helical" evidence="12">
    <location>
        <begin position="185"/>
        <end position="205"/>
    </location>
</feature>
<evidence type="ECO:0000256" key="9">
    <source>
        <dbReference type="ARBA" id="ARBA00022989"/>
    </source>
</evidence>
<dbReference type="GO" id="GO:0004222">
    <property type="term" value="F:metalloendopeptidase activity"/>
    <property type="evidence" value="ECO:0007669"/>
    <property type="project" value="InterPro"/>
</dbReference>
<dbReference type="CDD" id="cd07328">
    <property type="entry name" value="M48_Ste24p_like"/>
    <property type="match status" value="1"/>
</dbReference>
<dbReference type="GO" id="GO:0046872">
    <property type="term" value="F:metal ion binding"/>
    <property type="evidence" value="ECO:0007669"/>
    <property type="project" value="UniProtKB-KW"/>
</dbReference>
<dbReference type="AlphaFoldDB" id="A0A433SBA2"/>
<evidence type="ECO:0000256" key="1">
    <source>
        <dbReference type="ARBA" id="ARBA00001947"/>
    </source>
</evidence>
<comment type="subcellular location">
    <subcellularLocation>
        <location evidence="2">Cell membrane</location>
        <topology evidence="2">Multi-pass membrane protein</topology>
    </subcellularLocation>
</comment>
<organism evidence="14 15">
    <name type="scientific">Saezia sanguinis</name>
    <dbReference type="NCBI Taxonomy" id="1965230"/>
    <lineage>
        <taxon>Bacteria</taxon>
        <taxon>Pseudomonadati</taxon>
        <taxon>Pseudomonadota</taxon>
        <taxon>Betaproteobacteria</taxon>
        <taxon>Burkholderiales</taxon>
        <taxon>Saeziaceae</taxon>
        <taxon>Saezia</taxon>
    </lineage>
</organism>
<keyword evidence="11 12" id="KW-0472">Membrane</keyword>
<dbReference type="Proteomes" id="UP000286947">
    <property type="component" value="Unassembled WGS sequence"/>
</dbReference>
<comment type="cofactor">
    <cofactor evidence="1">
        <name>Zn(2+)</name>
        <dbReference type="ChEBI" id="CHEBI:29105"/>
    </cofactor>
</comment>
<accession>A0A433SBA2</accession>
<dbReference type="Pfam" id="PF01435">
    <property type="entry name" value="Peptidase_M48"/>
    <property type="match status" value="1"/>
</dbReference>
<evidence type="ECO:0000256" key="2">
    <source>
        <dbReference type="ARBA" id="ARBA00004651"/>
    </source>
</evidence>
<keyword evidence="6" id="KW-0479">Metal-binding</keyword>
<name>A0A433SBA2_9BURK</name>
<gene>
    <name evidence="14" type="primary">htpX_4</name>
    <name evidence="14" type="ORF">CUZ56_02369</name>
</gene>
<dbReference type="GO" id="GO:0006508">
    <property type="term" value="P:proteolysis"/>
    <property type="evidence" value="ECO:0007669"/>
    <property type="project" value="UniProtKB-KW"/>
</dbReference>
<dbReference type="OrthoDB" id="5295941at2"/>
<evidence type="ECO:0000313" key="14">
    <source>
        <dbReference type="EMBL" id="RUS66011.1"/>
    </source>
</evidence>
<reference evidence="14 15" key="1">
    <citation type="submission" date="2018-01" db="EMBL/GenBank/DDBJ databases">
        <title>Saezia sanguinis gen. nov., sp. nov., in the order Burkholderiales isolated from human blood.</title>
        <authorList>
            <person name="Medina-Pascual M.J."/>
            <person name="Valdezate S."/>
            <person name="Monzon S."/>
            <person name="Cuesta I."/>
            <person name="Carrasco G."/>
            <person name="Villalon P."/>
            <person name="Saez-Nieto J.A."/>
        </authorList>
    </citation>
    <scope>NUCLEOTIDE SEQUENCE [LARGE SCALE GENOMIC DNA]</scope>
    <source>
        <strain evidence="14 15">CNM695-12</strain>
    </source>
</reference>
<evidence type="ECO:0000256" key="8">
    <source>
        <dbReference type="ARBA" id="ARBA00022833"/>
    </source>
</evidence>
<dbReference type="PANTHER" id="PTHR43221:SF1">
    <property type="entry name" value="PROTEASE HTPX"/>
    <property type="match status" value="1"/>
</dbReference>
<evidence type="ECO:0000259" key="13">
    <source>
        <dbReference type="Pfam" id="PF01435"/>
    </source>
</evidence>
<comment type="caution">
    <text evidence="14">The sequence shown here is derived from an EMBL/GenBank/DDBJ whole genome shotgun (WGS) entry which is preliminary data.</text>
</comment>
<proteinExistence type="predicted"/>
<evidence type="ECO:0000256" key="6">
    <source>
        <dbReference type="ARBA" id="ARBA00022723"/>
    </source>
</evidence>
<evidence type="ECO:0000256" key="12">
    <source>
        <dbReference type="SAM" id="Phobius"/>
    </source>
</evidence>
<evidence type="ECO:0000256" key="10">
    <source>
        <dbReference type="ARBA" id="ARBA00023049"/>
    </source>
</evidence>
<dbReference type="EC" id="3.4.24.-" evidence="14"/>
<evidence type="ECO:0000256" key="4">
    <source>
        <dbReference type="ARBA" id="ARBA00022670"/>
    </source>
</evidence>
<sequence length="629" mass="70839">MSAKKEDSIQKHFAKSVLLCLLAFFLIPVISLVFTQHGLNTWDSEFIGSVMSRSRMSSAEKEELRTFLTANPPSKACAGPVLDPVDNKPLYNSRVCAPYAERWQFYQVGQLSKWLIIGGIIGVLFIALLGLIAFTNRKLQYISFVTGWRLLIVACVVEIIAQGVIITWLSFWLTAFFFNSYVPKLILVIGLFVAIGVFYALVSIFKRLPPIGDTEGELLSRIDAPALWARVDALAKKLKTQAPDQIIAGIDDNFYVTESPIKIQGKTLKGRTLYISIPLLRILDTSEADSVLAHELNHLRGGDTTNSAALGPKLFQYDMYCAMMYDNGATRLVYYPLHLYRLIFEFALKRESRQREYMADRTAAKAVSPQAIIHSLVKISAYSSYRTQTENQLFSSNQRHDERIGISDRVASGLHDYARSENFVQDIQAGHVPHPFDSHPALPERMKNAGYNISPTQFGDIVTQPPIQTWVDLIPVAAQIEQRLWSKYEQDFGSQHEHVLAYRYEPANAQEEQIVLKYFPPVTFELKKGQSIQITYAGIVQPKTGELLGWDMVKGLNYTDGYGSDTLTITHPEKKMIGNKTTAIKLPGIAKQRDQFKNTLGMYWERHQVMRAEQAAAAQDKQNEPPSAA</sequence>
<protein>
    <submittedName>
        <fullName evidence="14">Protease HtpX</fullName>
        <ecNumber evidence="14">3.4.24.-</ecNumber>
    </submittedName>
</protein>
<dbReference type="Gene3D" id="3.30.2010.10">
    <property type="entry name" value="Metalloproteases ('zincins'), catalytic domain"/>
    <property type="match status" value="1"/>
</dbReference>
<evidence type="ECO:0000256" key="7">
    <source>
        <dbReference type="ARBA" id="ARBA00022801"/>
    </source>
</evidence>
<feature type="transmembrane region" description="Helical" evidence="12">
    <location>
        <begin position="12"/>
        <end position="34"/>
    </location>
</feature>
<keyword evidence="8" id="KW-0862">Zinc</keyword>
<keyword evidence="10" id="KW-0482">Metalloprotease</keyword>
<keyword evidence="15" id="KW-1185">Reference proteome</keyword>
<evidence type="ECO:0000256" key="5">
    <source>
        <dbReference type="ARBA" id="ARBA00022692"/>
    </source>
</evidence>
<dbReference type="GO" id="GO:0005886">
    <property type="term" value="C:plasma membrane"/>
    <property type="evidence" value="ECO:0007669"/>
    <property type="project" value="UniProtKB-SubCell"/>
</dbReference>
<dbReference type="RefSeq" id="WP_126980550.1">
    <property type="nucleotide sequence ID" value="NZ_PQSP01000007.1"/>
</dbReference>
<keyword evidence="9 12" id="KW-1133">Transmembrane helix</keyword>
<keyword evidence="7 14" id="KW-0378">Hydrolase</keyword>
<keyword evidence="4 14" id="KW-0645">Protease</keyword>
<dbReference type="InterPro" id="IPR050083">
    <property type="entry name" value="HtpX_protease"/>
</dbReference>
<evidence type="ECO:0000313" key="15">
    <source>
        <dbReference type="Proteomes" id="UP000286947"/>
    </source>
</evidence>
<dbReference type="PANTHER" id="PTHR43221">
    <property type="entry name" value="PROTEASE HTPX"/>
    <property type="match status" value="1"/>
</dbReference>